<sequence>MRGGTHLAALLALATALSGCASTGNGKLPTLTPARAAQDIIPGKSTRADIEAAFGKAAITTYADGHEVWLYQLGLAKLVDSLPYVNLVLNSADNKKELSILFNRAGIVKKYQLMEEPL</sequence>
<dbReference type="OrthoDB" id="8703307at2"/>
<organism evidence="2 3">
    <name type="scientific">Janthinobacterium psychrotolerans</name>
    <dbReference type="NCBI Taxonomy" id="1747903"/>
    <lineage>
        <taxon>Bacteria</taxon>
        <taxon>Pseudomonadati</taxon>
        <taxon>Pseudomonadota</taxon>
        <taxon>Betaproteobacteria</taxon>
        <taxon>Burkholderiales</taxon>
        <taxon>Oxalobacteraceae</taxon>
        <taxon>Janthinobacterium</taxon>
    </lineage>
</organism>
<evidence type="ECO:0000256" key="1">
    <source>
        <dbReference type="SAM" id="SignalP"/>
    </source>
</evidence>
<dbReference type="STRING" id="1747903.ASR47_100636"/>
<accession>A0A1A7C125</accession>
<dbReference type="EMBL" id="LOCQ01000057">
    <property type="protein sequence ID" value="OBV38440.1"/>
    <property type="molecule type" value="Genomic_DNA"/>
</dbReference>
<dbReference type="RefSeq" id="WP_065308697.1">
    <property type="nucleotide sequence ID" value="NZ_LOCQ01000057.1"/>
</dbReference>
<keyword evidence="3" id="KW-1185">Reference proteome</keyword>
<dbReference type="Proteomes" id="UP000092713">
    <property type="component" value="Unassembled WGS sequence"/>
</dbReference>
<dbReference type="AlphaFoldDB" id="A0A1A7C125"/>
<feature type="signal peptide" evidence="1">
    <location>
        <begin position="1"/>
        <end position="21"/>
    </location>
</feature>
<evidence type="ECO:0008006" key="4">
    <source>
        <dbReference type="Google" id="ProtNLM"/>
    </source>
</evidence>
<dbReference type="PROSITE" id="PS51257">
    <property type="entry name" value="PROKAR_LIPOPROTEIN"/>
    <property type="match status" value="1"/>
</dbReference>
<proteinExistence type="predicted"/>
<protein>
    <recommendedName>
        <fullName evidence="4">SmpA / OmlA family protein</fullName>
    </recommendedName>
</protein>
<reference evidence="2 3" key="1">
    <citation type="submission" date="2016-04" db="EMBL/GenBank/DDBJ databases">
        <title>Draft genome sequence of Janthinobacterium psychrotolerans sp. nov., isolated from freshwater sediments in Denmark.</title>
        <authorList>
            <person name="Gong X."/>
            <person name="Skrivergaard S."/>
            <person name="Korsgaard B.S."/>
            <person name="Schreiber L."/>
            <person name="Marshall I.P."/>
            <person name="Finster K."/>
            <person name="Schramm A."/>
        </authorList>
    </citation>
    <scope>NUCLEOTIDE SEQUENCE [LARGE SCALE GENOMIC DNA]</scope>
    <source>
        <strain evidence="2 3">S3-2</strain>
    </source>
</reference>
<keyword evidence="1" id="KW-0732">Signal</keyword>
<name>A0A1A7C125_9BURK</name>
<feature type="chain" id="PRO_5008355521" description="SmpA / OmlA family protein" evidence="1">
    <location>
        <begin position="22"/>
        <end position="118"/>
    </location>
</feature>
<evidence type="ECO:0000313" key="3">
    <source>
        <dbReference type="Proteomes" id="UP000092713"/>
    </source>
</evidence>
<gene>
    <name evidence="2" type="ORF">ASR47_100636</name>
</gene>
<evidence type="ECO:0000313" key="2">
    <source>
        <dbReference type="EMBL" id="OBV38440.1"/>
    </source>
</evidence>
<comment type="caution">
    <text evidence="2">The sequence shown here is derived from an EMBL/GenBank/DDBJ whole genome shotgun (WGS) entry which is preliminary data.</text>
</comment>